<dbReference type="Pfam" id="PF26215">
    <property type="entry name" value="HTH_animal"/>
    <property type="match status" value="1"/>
</dbReference>
<evidence type="ECO:0000259" key="1">
    <source>
        <dbReference type="Pfam" id="PF26215"/>
    </source>
</evidence>
<evidence type="ECO:0000313" key="2">
    <source>
        <dbReference type="EMBL" id="KYN39722.1"/>
    </source>
</evidence>
<dbReference type="PANTHER" id="PTHR21301:SF10">
    <property type="entry name" value="REVERSE TRANSCRIPTASE DOMAIN-CONTAINING PROTEIN"/>
    <property type="match status" value="1"/>
</dbReference>
<dbReference type="Proteomes" id="UP000078541">
    <property type="component" value="Unassembled WGS sequence"/>
</dbReference>
<accession>A0A151JXA0</accession>
<dbReference type="PANTHER" id="PTHR21301">
    <property type="entry name" value="REVERSE TRANSCRIPTASE"/>
    <property type="match status" value="1"/>
</dbReference>
<reference evidence="2 3" key="1">
    <citation type="submission" date="2016-03" db="EMBL/GenBank/DDBJ databases">
        <title>Trachymyrmex septentrionalis WGS genome.</title>
        <authorList>
            <person name="Nygaard S."/>
            <person name="Hu H."/>
            <person name="Boomsma J."/>
            <person name="Zhang G."/>
        </authorList>
    </citation>
    <scope>NUCLEOTIDE SEQUENCE [LARGE SCALE GENOMIC DNA]</scope>
    <source>
        <strain evidence="2">Tsep2-gDNA-1</strain>
        <tissue evidence="2">Whole body</tissue>
    </source>
</reference>
<feature type="domain" description="Helix-turn-helix" evidence="1">
    <location>
        <begin position="35"/>
        <end position="94"/>
    </location>
</feature>
<organism evidence="2 3">
    <name type="scientific">Trachymyrmex septentrionalis</name>
    <dbReference type="NCBI Taxonomy" id="34720"/>
    <lineage>
        <taxon>Eukaryota</taxon>
        <taxon>Metazoa</taxon>
        <taxon>Ecdysozoa</taxon>
        <taxon>Arthropoda</taxon>
        <taxon>Hexapoda</taxon>
        <taxon>Insecta</taxon>
        <taxon>Pterygota</taxon>
        <taxon>Neoptera</taxon>
        <taxon>Endopterygota</taxon>
        <taxon>Hymenoptera</taxon>
        <taxon>Apocrita</taxon>
        <taxon>Aculeata</taxon>
        <taxon>Formicoidea</taxon>
        <taxon>Formicidae</taxon>
        <taxon>Myrmicinae</taxon>
        <taxon>Trachymyrmex</taxon>
    </lineage>
</organism>
<keyword evidence="3" id="KW-1185">Reference proteome</keyword>
<protein>
    <recommendedName>
        <fullName evidence="1">Helix-turn-helix domain-containing protein</fullName>
    </recommendedName>
</protein>
<dbReference type="AlphaFoldDB" id="A0A151JXA0"/>
<sequence length="113" mass="13309">MEVGGDKLNFLDVTVINDNELIEFNWYHKPIFSDRYLNFSSQHPVSQKIGTITRLVDRVVLLLNPKFHFDNLCFIIKVLLENDYPLNFIFKNINNRLKKIIMEIGRVLLMIIG</sequence>
<gene>
    <name evidence="2" type="ORF">ALC56_05901</name>
</gene>
<dbReference type="InterPro" id="IPR058912">
    <property type="entry name" value="HTH_animal"/>
</dbReference>
<dbReference type="EMBL" id="KQ981604">
    <property type="protein sequence ID" value="KYN39722.1"/>
    <property type="molecule type" value="Genomic_DNA"/>
</dbReference>
<dbReference type="STRING" id="34720.A0A151JXA0"/>
<proteinExistence type="predicted"/>
<evidence type="ECO:0000313" key="3">
    <source>
        <dbReference type="Proteomes" id="UP000078541"/>
    </source>
</evidence>
<name>A0A151JXA0_9HYME</name>